<evidence type="ECO:0000313" key="4">
    <source>
        <dbReference type="Proteomes" id="UP000005481"/>
    </source>
</evidence>
<evidence type="ECO:0000313" key="3">
    <source>
        <dbReference type="EMBL" id="EHM41847.1"/>
    </source>
</evidence>
<comment type="similarity">
    <text evidence="1">Belongs to the aspartate/glutamate racemases family.</text>
</comment>
<dbReference type="Pfam" id="PF01177">
    <property type="entry name" value="Asp_Glu_race"/>
    <property type="match status" value="1"/>
</dbReference>
<dbReference type="PANTHER" id="PTHR21198">
    <property type="entry name" value="GLUTAMATE RACEMASE"/>
    <property type="match status" value="1"/>
</dbReference>
<reference evidence="3 4" key="1">
    <citation type="submission" date="2011-08" db="EMBL/GenBank/DDBJ databases">
        <authorList>
            <person name="Weinstock G."/>
            <person name="Sodergren E."/>
            <person name="Clifton S."/>
            <person name="Fulton L."/>
            <person name="Fulton B."/>
            <person name="Courtney L."/>
            <person name="Fronick C."/>
            <person name="Harrison M."/>
            <person name="Strong C."/>
            <person name="Farmer C."/>
            <person name="Delahaunty K."/>
            <person name="Markovic C."/>
            <person name="Hall O."/>
            <person name="Minx P."/>
            <person name="Tomlinson C."/>
            <person name="Mitreva M."/>
            <person name="Hou S."/>
            <person name="Chen J."/>
            <person name="Wollam A."/>
            <person name="Pepin K.H."/>
            <person name="Johnson M."/>
            <person name="Bhonagiri V."/>
            <person name="Zhang X."/>
            <person name="Suruliraj S."/>
            <person name="Warren W."/>
            <person name="Chinwalla A."/>
            <person name="Mardis E.R."/>
            <person name="Wilson R.K."/>
        </authorList>
    </citation>
    <scope>NUCLEOTIDE SEQUENCE [LARGE SCALE GENOMIC DNA]</scope>
    <source>
        <strain evidence="3 4">F0357</strain>
    </source>
</reference>
<dbReference type="EMBL" id="AGCJ01000025">
    <property type="protein sequence ID" value="EHM41847.1"/>
    <property type="molecule type" value="Genomic_DNA"/>
</dbReference>
<dbReference type="eggNOG" id="COG1794">
    <property type="taxonomic scope" value="Bacteria"/>
</dbReference>
<dbReference type="Gene3D" id="3.40.50.1860">
    <property type="match status" value="2"/>
</dbReference>
<dbReference type="Proteomes" id="UP000005481">
    <property type="component" value="Unassembled WGS sequence"/>
</dbReference>
<dbReference type="InterPro" id="IPR015942">
    <property type="entry name" value="Asp/Glu/hydantoin_racemase"/>
</dbReference>
<keyword evidence="2" id="KW-0413">Isomerase</keyword>
<dbReference type="InterPro" id="IPR001920">
    <property type="entry name" value="Asp/Glu_race"/>
</dbReference>
<organism evidence="3 4">
    <name type="scientific">Anaeroglobus geminatus F0357</name>
    <dbReference type="NCBI Taxonomy" id="861450"/>
    <lineage>
        <taxon>Bacteria</taxon>
        <taxon>Bacillati</taxon>
        <taxon>Bacillota</taxon>
        <taxon>Negativicutes</taxon>
        <taxon>Veillonellales</taxon>
        <taxon>Veillonellaceae</taxon>
        <taxon>Anaeroglobus</taxon>
    </lineage>
</organism>
<comment type="caution">
    <text evidence="3">The sequence shown here is derived from an EMBL/GenBank/DDBJ whole genome shotgun (WGS) entry which is preliminary data.</text>
</comment>
<dbReference type="GO" id="GO:0047661">
    <property type="term" value="F:amino-acid racemase activity"/>
    <property type="evidence" value="ECO:0007669"/>
    <property type="project" value="InterPro"/>
</dbReference>
<dbReference type="OrthoDB" id="9803739at2"/>
<dbReference type="HOGENOM" id="CLU_055360_1_0_9"/>
<dbReference type="InterPro" id="IPR018187">
    <property type="entry name" value="Asp/Glu_racemase_AS_1"/>
</dbReference>
<evidence type="ECO:0000256" key="1">
    <source>
        <dbReference type="ARBA" id="ARBA00007847"/>
    </source>
</evidence>
<proteinExistence type="inferred from homology"/>
<dbReference type="STRING" id="861450.HMPREF0080_00801"/>
<dbReference type="SUPFAM" id="SSF53681">
    <property type="entry name" value="Aspartate/glutamate racemase"/>
    <property type="match status" value="2"/>
</dbReference>
<gene>
    <name evidence="3" type="ORF">HMPREF0080_00801</name>
</gene>
<sequence length="230" mass="24993">MKTIGLIGGMSWESTVTYYQVINETVKKELGGLHSAKCILYSVDFDEIEKYQSAGEWNKSAEVLAQAASALERAGADFIVICTNTMHKVAPEISRKITVPLLHIADMTAIELKKSNIKKVGLLGTKYTMQQAFYKNVLQANGIEVIVPDDAGIEVVNSIIYDELCIGKISAQSKAAYLRIISELSNKGAQGIILGCTEIGLLVKQSDTTVPLFDTALIHAQNAALKSIEQ</sequence>
<dbReference type="RefSeq" id="WP_006789788.1">
    <property type="nucleotide sequence ID" value="NZ_JH417575.1"/>
</dbReference>
<name>G9YGN4_9FIRM</name>
<dbReference type="PROSITE" id="PS00923">
    <property type="entry name" value="ASP_GLU_RACEMASE_1"/>
    <property type="match status" value="1"/>
</dbReference>
<dbReference type="PANTHER" id="PTHR21198:SF7">
    <property type="entry name" value="ASPARTATE-GLUTAMATE RACEMASE FAMILY"/>
    <property type="match status" value="1"/>
</dbReference>
<keyword evidence="4" id="KW-1185">Reference proteome</keyword>
<accession>G9YGN4</accession>
<dbReference type="AlphaFoldDB" id="G9YGN4"/>
<dbReference type="NCBIfam" id="TIGR00035">
    <property type="entry name" value="asp_race"/>
    <property type="match status" value="1"/>
</dbReference>
<evidence type="ECO:0000256" key="2">
    <source>
        <dbReference type="ARBA" id="ARBA00023235"/>
    </source>
</evidence>
<dbReference type="PATRIC" id="fig|861450.3.peg.764"/>
<protein>
    <submittedName>
        <fullName evidence="3">Aspartate racemase</fullName>
    </submittedName>
</protein>
<dbReference type="InterPro" id="IPR004380">
    <property type="entry name" value="Asp_race"/>
</dbReference>